<sequence length="423" mass="47702">MPRPELTTVPSNCVWTPVNNTYCILHAHMLTQATRRLLDLLSPQDLRRSIWSRTPEDIVYLIVMQAASAGPPAVRVTMSRLSKAFHNAIDPMLYRNVLLTSERASEAFAQTLKTKDEKSLQQHVRTLTLQHMPNVPAALLSQKCNGVRTLHTSNLASDYLPGIQIPAAQLVLAGMHFNVHYPPSTPMFATLTHLAFSMDAPDYWKFPLTPDVFRNLTHFACGLWMPASYSLEARVSDAIDRAIEFTRIEIIVVYVYGDGRPLEKPEILERLWPGRASYPDPRVILGVANPYGRWQSESSKRVVYDEKRVKMKFESARKLRPVLALTAQALKLKLQLQASPLIARHNSRDEFRKKAHHGGHIRSVGICEARIAGGRQAEHEDDGRCQACDKNEFSRAARPKNGDDRSTCAPPADREKCVRQVKT</sequence>
<feature type="region of interest" description="Disordered" evidence="1">
    <location>
        <begin position="395"/>
        <end position="423"/>
    </location>
</feature>
<organism evidence="2 3">
    <name type="scientific">Fistulina hepatica ATCC 64428</name>
    <dbReference type="NCBI Taxonomy" id="1128425"/>
    <lineage>
        <taxon>Eukaryota</taxon>
        <taxon>Fungi</taxon>
        <taxon>Dikarya</taxon>
        <taxon>Basidiomycota</taxon>
        <taxon>Agaricomycotina</taxon>
        <taxon>Agaricomycetes</taxon>
        <taxon>Agaricomycetidae</taxon>
        <taxon>Agaricales</taxon>
        <taxon>Fistulinaceae</taxon>
        <taxon>Fistulina</taxon>
    </lineage>
</organism>
<dbReference type="AlphaFoldDB" id="A0A0D7A7Z9"/>
<reference evidence="2 3" key="1">
    <citation type="journal article" date="2015" name="Fungal Genet. Biol.">
        <title>Evolution of novel wood decay mechanisms in Agaricales revealed by the genome sequences of Fistulina hepatica and Cylindrobasidium torrendii.</title>
        <authorList>
            <person name="Floudas D."/>
            <person name="Held B.W."/>
            <person name="Riley R."/>
            <person name="Nagy L.G."/>
            <person name="Koehler G."/>
            <person name="Ransdell A.S."/>
            <person name="Younus H."/>
            <person name="Chow J."/>
            <person name="Chiniquy J."/>
            <person name="Lipzen A."/>
            <person name="Tritt A."/>
            <person name="Sun H."/>
            <person name="Haridas S."/>
            <person name="LaButti K."/>
            <person name="Ohm R.A."/>
            <person name="Kues U."/>
            <person name="Blanchette R.A."/>
            <person name="Grigoriev I.V."/>
            <person name="Minto R.E."/>
            <person name="Hibbett D.S."/>
        </authorList>
    </citation>
    <scope>NUCLEOTIDE SEQUENCE [LARGE SCALE GENOMIC DNA]</scope>
    <source>
        <strain evidence="2 3">ATCC 64428</strain>
    </source>
</reference>
<protein>
    <submittedName>
        <fullName evidence="2">Uncharacterized protein</fullName>
    </submittedName>
</protein>
<name>A0A0D7A7Z9_9AGAR</name>
<evidence type="ECO:0000256" key="1">
    <source>
        <dbReference type="SAM" id="MobiDB-lite"/>
    </source>
</evidence>
<evidence type="ECO:0000313" key="2">
    <source>
        <dbReference type="EMBL" id="KIY46918.1"/>
    </source>
</evidence>
<keyword evidence="3" id="KW-1185">Reference proteome</keyword>
<evidence type="ECO:0000313" key="3">
    <source>
        <dbReference type="Proteomes" id="UP000054144"/>
    </source>
</evidence>
<gene>
    <name evidence="2" type="ORF">FISHEDRAFT_60001</name>
</gene>
<dbReference type="EMBL" id="KN882020">
    <property type="protein sequence ID" value="KIY46918.1"/>
    <property type="molecule type" value="Genomic_DNA"/>
</dbReference>
<dbReference type="Proteomes" id="UP000054144">
    <property type="component" value="Unassembled WGS sequence"/>
</dbReference>
<proteinExistence type="predicted"/>
<accession>A0A0D7A7Z9</accession>